<accession>A0ABY9WUI9</accession>
<gene>
    <name evidence="2" type="ORF">F0U60_22395</name>
</gene>
<name>A0ABY9WUI9_9BACT</name>
<dbReference type="EMBL" id="CP043494">
    <property type="protein sequence ID" value="WNG46557.1"/>
    <property type="molecule type" value="Genomic_DNA"/>
</dbReference>
<keyword evidence="3" id="KW-1185">Reference proteome</keyword>
<evidence type="ECO:0000313" key="3">
    <source>
        <dbReference type="Proteomes" id="UP001611383"/>
    </source>
</evidence>
<evidence type="ECO:0000256" key="1">
    <source>
        <dbReference type="SAM" id="SignalP"/>
    </source>
</evidence>
<proteinExistence type="predicted"/>
<dbReference type="NCBIfam" id="TIGR03901">
    <property type="entry name" value="MYXO-CTERM"/>
    <property type="match status" value="1"/>
</dbReference>
<dbReference type="Proteomes" id="UP001611383">
    <property type="component" value="Chromosome"/>
</dbReference>
<dbReference type="RefSeq" id="WP_395823058.1">
    <property type="nucleotide sequence ID" value="NZ_CP043494.1"/>
</dbReference>
<protein>
    <submittedName>
        <fullName evidence="2">Uncharacterized protein</fullName>
    </submittedName>
</protein>
<organism evidence="2 3">
    <name type="scientific">Archangium minus</name>
    <dbReference type="NCBI Taxonomy" id="83450"/>
    <lineage>
        <taxon>Bacteria</taxon>
        <taxon>Pseudomonadati</taxon>
        <taxon>Myxococcota</taxon>
        <taxon>Myxococcia</taxon>
        <taxon>Myxococcales</taxon>
        <taxon>Cystobacterineae</taxon>
        <taxon>Archangiaceae</taxon>
        <taxon>Archangium</taxon>
    </lineage>
</organism>
<sequence length="1060" mass="110240">MRLFALCAVGALAMLAAASAHADWRTGPSVPERPNNVLDVWAPEKASLGFVGSGRSGAYLLLDGGISRAIDAGTAESAGTYYHPLDDCLVSVRKDGAGTRNFKGADGGACGKSNLDNRPISIPEVNVLRVKNAAQGGTAALVLKWAGAYDIYLSETSIYDSLPFSPAYGTTDAFNETIGVVRADGGVYALVGTSLPDSRVYWVTSSGLKERRAQSESPMGAVTAIELFPAGSPEVPYAVVGTQQGFLQGTLRDAGTQLRPVQVLDGWSVNSVSMNVEAGGDAGTGFGMAVVKRPDGDAGVMSPVPMLAKTEAGSIWRFRSLPETVASAPLRQVACTGASYCVFTADQSGGSNVFVYTNDAGPSISASALAASVVNDAMDASVTLNEGLPGQLTFAASDPDGDPVLVTASHQSVGSSSWTVTPVSGAPGDPVVVQVTPGVTCQREQQVGSFQIHASDGLAKHDAHKNFRVFVKHTRAPEVPTVVFSHGGEVPSGPVVSELAAGGAPLTLRALGDTSSAGCRIQKTWEPRFSGTGVPSLEQDGGTAVITPPRVFCQAEGGDFDFRLHVEDEGGLSNFKDFKVHVTPWGPPNAVFSADSGVVQLTAGEALALTPDNPRLHDCVGSPSFPGVVSLWRVTLSDGGVPGGVTFREGVGGLPIQSFPAPASTLVVEAPHCLDTTQLLVTSEHHVGSVDGLAGPSSARQVMIQTDKAPFDAGVLVVKEDSMPSDELHVSVTSNLNCEKERGLRADLQLEPLGGGGPTQVAQVDVPGEWRFPLGLGCQGGNFQLKASMTEATGLRSLVMTKDVAVPRFDAGLEPLSVETVLVARCNEGARAELTQAFPPEACQTPTVTWTQVDGPELEQVSLSGRTVSLATRDTGLDELVGRPVVMNVTADAGTENWTSITHTLPITVEPFVKLRRRTEVPAASETGLVGVSVELLNTTACGVTDVSYVERMEGLTYVEGSAKFNGQPVTATWDEEALTVTGLSLGSDGPGTLTYVARPHLVGERRMEGEARLRGVPISISSVPGPQVPDSGCGCTSSGPGPVLFALGALVAAVRRRRR</sequence>
<feature type="signal peptide" evidence="1">
    <location>
        <begin position="1"/>
        <end position="22"/>
    </location>
</feature>
<dbReference type="NCBIfam" id="TIGR03382">
    <property type="entry name" value="GC_trans_RRR"/>
    <property type="match status" value="1"/>
</dbReference>
<feature type="chain" id="PRO_5047392094" evidence="1">
    <location>
        <begin position="23"/>
        <end position="1060"/>
    </location>
</feature>
<dbReference type="InterPro" id="IPR024038">
    <property type="entry name" value="MYXO-CTERM"/>
</dbReference>
<reference evidence="2 3" key="1">
    <citation type="submission" date="2019-08" db="EMBL/GenBank/DDBJ databases">
        <title>Archangium and Cystobacter genomes.</title>
        <authorList>
            <person name="Chen I.-C.K."/>
            <person name="Wielgoss S."/>
        </authorList>
    </citation>
    <scope>NUCLEOTIDE SEQUENCE [LARGE SCALE GENOMIC DNA]</scope>
    <source>
        <strain evidence="2 3">Cbm 6</strain>
    </source>
</reference>
<evidence type="ECO:0000313" key="2">
    <source>
        <dbReference type="EMBL" id="WNG46557.1"/>
    </source>
</evidence>
<keyword evidence="1" id="KW-0732">Signal</keyword>
<dbReference type="InterPro" id="IPR017756">
    <property type="entry name" value="TM_Gly-Cys-Arg_CS"/>
</dbReference>